<dbReference type="AlphaFoldDB" id="M2RBW1"/>
<sequence>MSHHATLVAAPKNPPWVEISTLLAIVPEVNQSVVLRIATRLCDWNFGRYLGATRTQNIVTC</sequence>
<organism evidence="1 2">
    <name type="scientific">Ceriporiopsis subvermispora (strain B)</name>
    <name type="common">White-rot fungus</name>
    <name type="synonym">Gelatoporia subvermispora</name>
    <dbReference type="NCBI Taxonomy" id="914234"/>
    <lineage>
        <taxon>Eukaryota</taxon>
        <taxon>Fungi</taxon>
        <taxon>Dikarya</taxon>
        <taxon>Basidiomycota</taxon>
        <taxon>Agaricomycotina</taxon>
        <taxon>Agaricomycetes</taxon>
        <taxon>Polyporales</taxon>
        <taxon>Gelatoporiaceae</taxon>
        <taxon>Gelatoporia</taxon>
    </lineage>
</organism>
<protein>
    <submittedName>
        <fullName evidence="1">Uncharacterized protein</fullName>
    </submittedName>
</protein>
<gene>
    <name evidence="1" type="ORF">CERSUDRAFT_115805</name>
</gene>
<keyword evidence="2" id="KW-1185">Reference proteome</keyword>
<name>M2RBW1_CERS8</name>
<evidence type="ECO:0000313" key="1">
    <source>
        <dbReference type="EMBL" id="EMD35887.1"/>
    </source>
</evidence>
<dbReference type="HOGENOM" id="CLU_2922430_0_0_1"/>
<dbReference type="Proteomes" id="UP000016930">
    <property type="component" value="Unassembled WGS sequence"/>
</dbReference>
<proteinExistence type="predicted"/>
<reference evidence="1 2" key="1">
    <citation type="journal article" date="2012" name="Proc. Natl. Acad. Sci. U.S.A.">
        <title>Comparative genomics of Ceriporiopsis subvermispora and Phanerochaete chrysosporium provide insight into selective ligninolysis.</title>
        <authorList>
            <person name="Fernandez-Fueyo E."/>
            <person name="Ruiz-Duenas F.J."/>
            <person name="Ferreira P."/>
            <person name="Floudas D."/>
            <person name="Hibbett D.S."/>
            <person name="Canessa P."/>
            <person name="Larrondo L.F."/>
            <person name="James T.Y."/>
            <person name="Seelenfreund D."/>
            <person name="Lobos S."/>
            <person name="Polanco R."/>
            <person name="Tello M."/>
            <person name="Honda Y."/>
            <person name="Watanabe T."/>
            <person name="Watanabe T."/>
            <person name="Ryu J.S."/>
            <person name="Kubicek C.P."/>
            <person name="Schmoll M."/>
            <person name="Gaskell J."/>
            <person name="Hammel K.E."/>
            <person name="St John F.J."/>
            <person name="Vanden Wymelenberg A."/>
            <person name="Sabat G."/>
            <person name="Splinter BonDurant S."/>
            <person name="Syed K."/>
            <person name="Yadav J.S."/>
            <person name="Doddapaneni H."/>
            <person name="Subramanian V."/>
            <person name="Lavin J.L."/>
            <person name="Oguiza J.A."/>
            <person name="Perez G."/>
            <person name="Pisabarro A.G."/>
            <person name="Ramirez L."/>
            <person name="Santoyo F."/>
            <person name="Master E."/>
            <person name="Coutinho P.M."/>
            <person name="Henrissat B."/>
            <person name="Lombard V."/>
            <person name="Magnuson J.K."/>
            <person name="Kuees U."/>
            <person name="Hori C."/>
            <person name="Igarashi K."/>
            <person name="Samejima M."/>
            <person name="Held B.W."/>
            <person name="Barry K.W."/>
            <person name="LaButti K.M."/>
            <person name="Lapidus A."/>
            <person name="Lindquist E.A."/>
            <person name="Lucas S.M."/>
            <person name="Riley R."/>
            <person name="Salamov A.A."/>
            <person name="Hoffmeister D."/>
            <person name="Schwenk D."/>
            <person name="Hadar Y."/>
            <person name="Yarden O."/>
            <person name="de Vries R.P."/>
            <person name="Wiebenga A."/>
            <person name="Stenlid J."/>
            <person name="Eastwood D."/>
            <person name="Grigoriev I.V."/>
            <person name="Berka R.M."/>
            <person name="Blanchette R.A."/>
            <person name="Kersten P."/>
            <person name="Martinez A.T."/>
            <person name="Vicuna R."/>
            <person name="Cullen D."/>
        </authorList>
    </citation>
    <scope>NUCLEOTIDE SEQUENCE [LARGE SCALE GENOMIC DNA]</scope>
    <source>
        <strain evidence="1 2">B</strain>
    </source>
</reference>
<evidence type="ECO:0000313" key="2">
    <source>
        <dbReference type="Proteomes" id="UP000016930"/>
    </source>
</evidence>
<dbReference type="EMBL" id="KB445799">
    <property type="protein sequence ID" value="EMD35887.1"/>
    <property type="molecule type" value="Genomic_DNA"/>
</dbReference>
<accession>M2RBW1</accession>